<dbReference type="GO" id="GO:0016760">
    <property type="term" value="F:cellulose synthase (UDP-forming) activity"/>
    <property type="evidence" value="ECO:0007669"/>
    <property type="project" value="UniProtKB-EC"/>
</dbReference>
<sequence>MARATPLGGPAPAQALPTAIPGAITGAIPAAPAARPRLLMALLWATWALCAALALGFLTQPVGLTAQGVLCAAAGAGMLALWLLFPRRGLARMAFLALGTAVVIRYAYWRVTGTLPTLDDPVSFGLGVVLALAELYCVLILTVSLIINVAPLARGAAPVLPEADLPTVDIFIPSYNESAEILGLTLAAARNLDYPAGRATVWLLDDGGTDQKCADPDPARAGAARARRAALQALCAGLGVRYLTRARNAHAKAGNLNNGLTQARADLVLVLDADHAPFRPFLRETVGLFARDPKLFLVQTPHVFINPDPIERNLRTFTRMPSENEMFYGVTQAGLDKWNGSFFCGSAALLRRSALDAVGGFSGVTITEDCETAFELHARGWTSAYVDRPLIAGLQPETFADFIGQRARWCQGMFQIMLLKNPLFKRGLKPIQRLCYLSSMTFWFFPLPRLIFMLAPLLHIFFDVKIFVSSIDEALVYTATYVVANMMMQNYLYGHVRWPWVSELYEYVQGVYLARSIVSVVLSPRKPSFTVTNKGLGLDRDHLSGLAWPFFAIFGALAAGCATAAWRYLYEPGVTSLMLVVGLWCLFNLVIAGAALGVVAERRQTERSHSLPVNRRAVASVGGAVFEVVVERASAEGCRLRRCDGSTWPAAAEAGSPGRIVLAEGSGAVLAFRPRAGLSGDTWEVAWEVAPAEAGAPLFRGLAELIYGDVSALQAFLSGRRRPKDLLSGSLRFLAWGITEPVRAVTYALRDRGAAPAAAPEVPAAIVPAPAAPAEIPQAASIPLPVVDVPVAERAAAAAAPAVPAPVAVTAPVGAPATAEPAPAKPVPVPVPAPAPAPAPAPTPLPAAEPDVSVAMPLTEAAWRQAVARLAAAEPPAAASGTDAPEPRLDPAAWLAGIFALAGAERPEPARAADIVRGPDFRALVRAPADPAAIRSAA</sequence>
<keyword evidence="2 7" id="KW-0328">Glycosyltransferase</keyword>
<feature type="transmembrane region" description="Helical" evidence="7">
    <location>
        <begin position="576"/>
        <end position="600"/>
    </location>
</feature>
<keyword evidence="6 7" id="KW-0472">Membrane</keyword>
<reference evidence="9 10" key="1">
    <citation type="submission" date="2024-06" db="EMBL/GenBank/DDBJ databases">
        <title>Genomics of switchgrass bacterial isolates.</title>
        <authorList>
            <person name="Shade A."/>
        </authorList>
    </citation>
    <scope>NUCLEOTIDE SEQUENCE [LARGE SCALE GENOMIC DNA]</scope>
    <source>
        <strain evidence="9 10">PvP084</strain>
    </source>
</reference>
<comment type="subcellular location">
    <subcellularLocation>
        <location evidence="7">Cell inner membrane</location>
    </subcellularLocation>
    <subcellularLocation>
        <location evidence="1">Membrane</location>
        <topology evidence="1">Multi-pass membrane protein</topology>
    </subcellularLocation>
</comment>
<feature type="transmembrane region" description="Helical" evidence="7">
    <location>
        <begin position="128"/>
        <end position="150"/>
    </location>
</feature>
<evidence type="ECO:0000259" key="8">
    <source>
        <dbReference type="Pfam" id="PF13632"/>
    </source>
</evidence>
<evidence type="ECO:0000256" key="1">
    <source>
        <dbReference type="ARBA" id="ARBA00004141"/>
    </source>
</evidence>
<keyword evidence="5 7" id="KW-1133">Transmembrane helix</keyword>
<feature type="transmembrane region" description="Helical" evidence="7">
    <location>
        <begin position="38"/>
        <end position="58"/>
    </location>
</feature>
<evidence type="ECO:0000256" key="3">
    <source>
        <dbReference type="ARBA" id="ARBA00022679"/>
    </source>
</evidence>
<evidence type="ECO:0000256" key="7">
    <source>
        <dbReference type="RuleBase" id="RU365020"/>
    </source>
</evidence>
<comment type="catalytic activity">
    <reaction evidence="7">
        <text>[(1-&gt;4)-beta-D-glucosyl](n) + UDP-alpha-D-glucose = [(1-&gt;4)-beta-D-glucosyl](n+1) + UDP + H(+)</text>
        <dbReference type="Rhea" id="RHEA:19929"/>
        <dbReference type="Rhea" id="RHEA-COMP:10033"/>
        <dbReference type="Rhea" id="RHEA-COMP:10034"/>
        <dbReference type="ChEBI" id="CHEBI:15378"/>
        <dbReference type="ChEBI" id="CHEBI:18246"/>
        <dbReference type="ChEBI" id="CHEBI:58223"/>
        <dbReference type="ChEBI" id="CHEBI:58885"/>
        <dbReference type="EC" id="2.4.1.12"/>
    </reaction>
</comment>
<keyword evidence="7" id="KW-0973">c-di-GMP</keyword>
<evidence type="ECO:0000256" key="2">
    <source>
        <dbReference type="ARBA" id="ARBA00022676"/>
    </source>
</evidence>
<feature type="transmembrane region" description="Helical" evidence="7">
    <location>
        <begin position="434"/>
        <end position="462"/>
    </location>
</feature>
<evidence type="ECO:0000313" key="10">
    <source>
        <dbReference type="Proteomes" id="UP001549119"/>
    </source>
</evidence>
<dbReference type="Gene3D" id="3.90.550.10">
    <property type="entry name" value="Spore Coat Polysaccharide Biosynthesis Protein SpsA, Chain A"/>
    <property type="match status" value="1"/>
</dbReference>
<name>A0ABV2NG67_9HYPH</name>
<feature type="transmembrane region" description="Helical" evidence="7">
    <location>
        <begin position="546"/>
        <end position="570"/>
    </location>
</feature>
<dbReference type="NCBIfam" id="TIGR03030">
    <property type="entry name" value="CelA"/>
    <property type="match status" value="1"/>
</dbReference>
<dbReference type="CDD" id="cd06421">
    <property type="entry name" value="CESA_CelA_like"/>
    <property type="match status" value="1"/>
</dbReference>
<comment type="caution">
    <text evidence="9">The sequence shown here is derived from an EMBL/GenBank/DDBJ whole genome shotgun (WGS) entry which is preliminary data.</text>
</comment>
<protein>
    <recommendedName>
        <fullName evidence="7">Cellulose synthase catalytic subunit [UDP-forming]</fullName>
        <ecNumber evidence="7">2.4.1.12</ecNumber>
    </recommendedName>
</protein>
<evidence type="ECO:0000256" key="5">
    <source>
        <dbReference type="ARBA" id="ARBA00022989"/>
    </source>
</evidence>
<keyword evidence="7" id="KW-0997">Cell inner membrane</keyword>
<keyword evidence="7" id="KW-1003">Cell membrane</keyword>
<gene>
    <name evidence="9" type="ORF">ABIC20_002752</name>
</gene>
<dbReference type="Proteomes" id="UP001549119">
    <property type="component" value="Unassembled WGS sequence"/>
</dbReference>
<dbReference type="InterPro" id="IPR029044">
    <property type="entry name" value="Nucleotide-diphossugar_trans"/>
</dbReference>
<organism evidence="9 10">
    <name type="scientific">Methylobacterium radiotolerans</name>
    <dbReference type="NCBI Taxonomy" id="31998"/>
    <lineage>
        <taxon>Bacteria</taxon>
        <taxon>Pseudomonadati</taxon>
        <taxon>Pseudomonadota</taxon>
        <taxon>Alphaproteobacteria</taxon>
        <taxon>Hyphomicrobiales</taxon>
        <taxon>Methylobacteriaceae</taxon>
        <taxon>Methylobacterium</taxon>
    </lineage>
</organism>
<feature type="domain" description="Glycosyltransferase 2-like" evidence="8">
    <location>
        <begin position="267"/>
        <end position="466"/>
    </location>
</feature>
<evidence type="ECO:0000313" key="9">
    <source>
        <dbReference type="EMBL" id="MET3865443.1"/>
    </source>
</evidence>
<proteinExistence type="predicted"/>
<feature type="transmembrane region" description="Helical" evidence="7">
    <location>
        <begin position="64"/>
        <end position="85"/>
    </location>
</feature>
<comment type="cofactor">
    <cofactor evidence="7">
        <name>Mg(2+)</name>
        <dbReference type="ChEBI" id="CHEBI:18420"/>
    </cofactor>
</comment>
<keyword evidence="10" id="KW-1185">Reference proteome</keyword>
<evidence type="ECO:0000256" key="4">
    <source>
        <dbReference type="ARBA" id="ARBA00022692"/>
    </source>
</evidence>
<dbReference type="InterPro" id="IPR003919">
    <property type="entry name" value="Cell_synth_A"/>
</dbReference>
<keyword evidence="4 7" id="KW-0812">Transmembrane</keyword>
<dbReference type="SUPFAM" id="SSF53448">
    <property type="entry name" value="Nucleotide-diphospho-sugar transferases"/>
    <property type="match status" value="1"/>
</dbReference>
<dbReference type="EC" id="2.4.1.12" evidence="7"/>
<keyword evidence="7" id="KW-0135">Cellulose biosynthesis</keyword>
<comment type="function">
    <text evidence="7">Catalytic subunit of cellulose synthase. It polymerizes uridine 5'-diphosphate glucose to cellulose.</text>
</comment>
<evidence type="ECO:0000256" key="6">
    <source>
        <dbReference type="ARBA" id="ARBA00023136"/>
    </source>
</evidence>
<dbReference type="InterPro" id="IPR050321">
    <property type="entry name" value="Glycosyltr_2/OpgH_subfam"/>
</dbReference>
<comment type="pathway">
    <text evidence="7">Glycan metabolism; bacterial cellulose biosynthesis.</text>
</comment>
<keyword evidence="3 7" id="KW-0808">Transferase</keyword>
<dbReference type="PRINTS" id="PR01439">
    <property type="entry name" value="CELLSNTHASEA"/>
</dbReference>
<accession>A0ABV2NG67</accession>
<dbReference type="InterPro" id="IPR001173">
    <property type="entry name" value="Glyco_trans_2-like"/>
</dbReference>
<dbReference type="Pfam" id="PF13632">
    <property type="entry name" value="Glyco_trans_2_3"/>
    <property type="match status" value="1"/>
</dbReference>
<dbReference type="PANTHER" id="PTHR43867">
    <property type="entry name" value="CELLULOSE SYNTHASE CATALYTIC SUBUNIT A [UDP-FORMING]"/>
    <property type="match status" value="1"/>
</dbReference>
<dbReference type="EMBL" id="JBEPNW010000002">
    <property type="protein sequence ID" value="MET3865443.1"/>
    <property type="molecule type" value="Genomic_DNA"/>
</dbReference>
<dbReference type="PANTHER" id="PTHR43867:SF2">
    <property type="entry name" value="CELLULOSE SYNTHASE CATALYTIC SUBUNIT A [UDP-FORMING]"/>
    <property type="match status" value="1"/>
</dbReference>
<dbReference type="RefSeq" id="WP_071000215.1">
    <property type="nucleotide sequence ID" value="NZ_JBEPNV010000001.1"/>
</dbReference>
<feature type="transmembrane region" description="Helical" evidence="7">
    <location>
        <begin position="90"/>
        <end position="108"/>
    </location>
</feature>